<sequence length="83" mass="9636">MNNFTHRFARILRSTLASVHGRSQMSFKACNGAQCKCMPLHILSRWAIWYFFVELFGDTLTAPLHRQLDLFLQGLAHWNKGDL</sequence>
<dbReference type="AlphaFoldDB" id="A0A9J5XEA7"/>
<proteinExistence type="predicted"/>
<accession>A0A9J5XEA7</accession>
<gene>
    <name evidence="1" type="ORF">H5410_045968</name>
</gene>
<protein>
    <submittedName>
        <fullName evidence="1">Uncharacterized protein</fullName>
    </submittedName>
</protein>
<dbReference type="EMBL" id="JACXVP010000009">
    <property type="protein sequence ID" value="KAG5585534.1"/>
    <property type="molecule type" value="Genomic_DNA"/>
</dbReference>
<organism evidence="1 2">
    <name type="scientific">Solanum commersonii</name>
    <name type="common">Commerson's wild potato</name>
    <name type="synonym">Commerson's nightshade</name>
    <dbReference type="NCBI Taxonomy" id="4109"/>
    <lineage>
        <taxon>Eukaryota</taxon>
        <taxon>Viridiplantae</taxon>
        <taxon>Streptophyta</taxon>
        <taxon>Embryophyta</taxon>
        <taxon>Tracheophyta</taxon>
        <taxon>Spermatophyta</taxon>
        <taxon>Magnoliopsida</taxon>
        <taxon>eudicotyledons</taxon>
        <taxon>Gunneridae</taxon>
        <taxon>Pentapetalae</taxon>
        <taxon>asterids</taxon>
        <taxon>lamiids</taxon>
        <taxon>Solanales</taxon>
        <taxon>Solanaceae</taxon>
        <taxon>Solanoideae</taxon>
        <taxon>Solaneae</taxon>
        <taxon>Solanum</taxon>
    </lineage>
</organism>
<evidence type="ECO:0000313" key="1">
    <source>
        <dbReference type="EMBL" id="KAG5585534.1"/>
    </source>
</evidence>
<name>A0A9J5XEA7_SOLCO</name>
<dbReference type="Proteomes" id="UP000824120">
    <property type="component" value="Chromosome 9"/>
</dbReference>
<evidence type="ECO:0000313" key="2">
    <source>
        <dbReference type="Proteomes" id="UP000824120"/>
    </source>
</evidence>
<keyword evidence="2" id="KW-1185">Reference proteome</keyword>
<comment type="caution">
    <text evidence="1">The sequence shown here is derived from an EMBL/GenBank/DDBJ whole genome shotgun (WGS) entry which is preliminary data.</text>
</comment>
<reference evidence="1 2" key="1">
    <citation type="submission" date="2020-09" db="EMBL/GenBank/DDBJ databases">
        <title>De no assembly of potato wild relative species, Solanum commersonii.</title>
        <authorList>
            <person name="Cho K."/>
        </authorList>
    </citation>
    <scope>NUCLEOTIDE SEQUENCE [LARGE SCALE GENOMIC DNA]</scope>
    <source>
        <strain evidence="1">LZ3.2</strain>
        <tissue evidence="1">Leaf</tissue>
    </source>
</reference>